<accession>A0A2T8IKN7</accession>
<proteinExistence type="predicted"/>
<feature type="compositionally biased region" description="Basic and acidic residues" evidence="1">
    <location>
        <begin position="117"/>
        <end position="127"/>
    </location>
</feature>
<organism evidence="2">
    <name type="scientific">Panicum hallii</name>
    <dbReference type="NCBI Taxonomy" id="206008"/>
    <lineage>
        <taxon>Eukaryota</taxon>
        <taxon>Viridiplantae</taxon>
        <taxon>Streptophyta</taxon>
        <taxon>Embryophyta</taxon>
        <taxon>Tracheophyta</taxon>
        <taxon>Spermatophyta</taxon>
        <taxon>Magnoliopsida</taxon>
        <taxon>Liliopsida</taxon>
        <taxon>Poales</taxon>
        <taxon>Poaceae</taxon>
        <taxon>PACMAD clade</taxon>
        <taxon>Panicoideae</taxon>
        <taxon>Panicodae</taxon>
        <taxon>Paniceae</taxon>
        <taxon>Panicinae</taxon>
        <taxon>Panicum</taxon>
        <taxon>Panicum sect. Panicum</taxon>
    </lineage>
</organism>
<protein>
    <submittedName>
        <fullName evidence="2">Uncharacterized protein</fullName>
    </submittedName>
</protein>
<name>A0A2T8IKN7_9POAL</name>
<gene>
    <name evidence="2" type="ORF">PAHAL_5G207300</name>
</gene>
<dbReference type="EMBL" id="CM008050">
    <property type="protein sequence ID" value="PVH38241.1"/>
    <property type="molecule type" value="Genomic_DNA"/>
</dbReference>
<dbReference type="AlphaFoldDB" id="A0A2T8IKN7"/>
<dbReference type="Gramene" id="PVH38241">
    <property type="protein sequence ID" value="PVH38241"/>
    <property type="gene ID" value="PAHAL_5G207300"/>
</dbReference>
<sequence length="147" mass="15996">MRALAEHVDEGDKNEHPVRQDQVQRNAPQGQGGKRDRRHGGRGTRCLLFPRGAEHLEDDEDAEQRCAGRPRPDDAPRVQPPDPLEHILAVHAGRPNKVTVGRSRIGGGDGAGGEDDGGCRPEQEGGARSRRASCCVLSDPSVWLNFK</sequence>
<evidence type="ECO:0000256" key="1">
    <source>
        <dbReference type="SAM" id="MobiDB-lite"/>
    </source>
</evidence>
<evidence type="ECO:0000313" key="2">
    <source>
        <dbReference type="EMBL" id="PVH38241.1"/>
    </source>
</evidence>
<feature type="compositionally biased region" description="Basic and acidic residues" evidence="1">
    <location>
        <begin position="1"/>
        <end position="19"/>
    </location>
</feature>
<feature type="compositionally biased region" description="Basic and acidic residues" evidence="1">
    <location>
        <begin position="63"/>
        <end position="76"/>
    </location>
</feature>
<reference evidence="2" key="1">
    <citation type="submission" date="2018-04" db="EMBL/GenBank/DDBJ databases">
        <title>WGS assembly of Panicum hallii.</title>
        <authorList>
            <person name="Lovell J."/>
            <person name="Jenkins J."/>
            <person name="Lowry D."/>
            <person name="Mamidi S."/>
            <person name="Sreedasyam A."/>
            <person name="Weng X."/>
            <person name="Barry K."/>
            <person name="Bonette J."/>
            <person name="Campitelli B."/>
            <person name="Daum C."/>
            <person name="Gordon S."/>
            <person name="Gould B."/>
            <person name="Lipzen A."/>
            <person name="Macqueen A."/>
            <person name="Palacio-Mejia J."/>
            <person name="Plott C."/>
            <person name="Shakirov E."/>
            <person name="Shu S."/>
            <person name="Yoshinaga Y."/>
            <person name="Zane M."/>
            <person name="Rokhsar D."/>
            <person name="Grimwood J."/>
            <person name="Schmutz J."/>
            <person name="Juenger T."/>
        </authorList>
    </citation>
    <scope>NUCLEOTIDE SEQUENCE [LARGE SCALE GENOMIC DNA]</scope>
    <source>
        <strain evidence="2">FIL2</strain>
    </source>
</reference>
<dbReference type="Proteomes" id="UP000243499">
    <property type="component" value="Chromosome 5"/>
</dbReference>
<feature type="region of interest" description="Disordered" evidence="1">
    <location>
        <begin position="1"/>
        <end position="132"/>
    </location>
</feature>